<proteinExistence type="predicted"/>
<evidence type="ECO:0000256" key="1">
    <source>
        <dbReference type="SAM" id="MobiDB-lite"/>
    </source>
</evidence>
<protein>
    <submittedName>
        <fullName evidence="2">Uncharacterized protein</fullName>
    </submittedName>
</protein>
<reference evidence="2 3" key="1">
    <citation type="journal article" date="2022" name="Nat. Ecol. Evol.">
        <title>A masculinizing supergene underlies an exaggerated male reproductive morph in a spider.</title>
        <authorList>
            <person name="Hendrickx F."/>
            <person name="De Corte Z."/>
            <person name="Sonet G."/>
            <person name="Van Belleghem S.M."/>
            <person name="Kostlbacher S."/>
            <person name="Vangestel C."/>
        </authorList>
    </citation>
    <scope>NUCLEOTIDE SEQUENCE [LARGE SCALE GENOMIC DNA]</scope>
    <source>
        <strain evidence="2">W744_W776</strain>
    </source>
</reference>
<dbReference type="AlphaFoldDB" id="A0AAV6UR01"/>
<feature type="compositionally biased region" description="Low complexity" evidence="1">
    <location>
        <begin position="118"/>
        <end position="134"/>
    </location>
</feature>
<comment type="caution">
    <text evidence="2">The sequence shown here is derived from an EMBL/GenBank/DDBJ whole genome shotgun (WGS) entry which is preliminary data.</text>
</comment>
<evidence type="ECO:0000313" key="3">
    <source>
        <dbReference type="Proteomes" id="UP000827092"/>
    </source>
</evidence>
<keyword evidence="3" id="KW-1185">Reference proteome</keyword>
<dbReference type="EMBL" id="JAFNEN010000314">
    <property type="protein sequence ID" value="KAG8186071.1"/>
    <property type="molecule type" value="Genomic_DNA"/>
</dbReference>
<feature type="compositionally biased region" description="Basic and acidic residues" evidence="1">
    <location>
        <begin position="103"/>
        <end position="114"/>
    </location>
</feature>
<evidence type="ECO:0000313" key="2">
    <source>
        <dbReference type="EMBL" id="KAG8186071.1"/>
    </source>
</evidence>
<organism evidence="2 3">
    <name type="scientific">Oedothorax gibbosus</name>
    <dbReference type="NCBI Taxonomy" id="931172"/>
    <lineage>
        <taxon>Eukaryota</taxon>
        <taxon>Metazoa</taxon>
        <taxon>Ecdysozoa</taxon>
        <taxon>Arthropoda</taxon>
        <taxon>Chelicerata</taxon>
        <taxon>Arachnida</taxon>
        <taxon>Araneae</taxon>
        <taxon>Araneomorphae</taxon>
        <taxon>Entelegynae</taxon>
        <taxon>Araneoidea</taxon>
        <taxon>Linyphiidae</taxon>
        <taxon>Erigoninae</taxon>
        <taxon>Oedothorax</taxon>
    </lineage>
</organism>
<gene>
    <name evidence="2" type="ORF">JTE90_005424</name>
</gene>
<dbReference type="Proteomes" id="UP000827092">
    <property type="component" value="Unassembled WGS sequence"/>
</dbReference>
<accession>A0AAV6UR01</accession>
<name>A0AAV6UR01_9ARAC</name>
<feature type="region of interest" description="Disordered" evidence="1">
    <location>
        <begin position="95"/>
        <end position="150"/>
    </location>
</feature>
<feature type="compositionally biased region" description="Polar residues" evidence="1">
    <location>
        <begin position="135"/>
        <end position="150"/>
    </location>
</feature>
<sequence>MAVNDGLHSMLSSIYSIIENVLNSDHAIEPVQESDSAQVVHCSKSRILEAFNRRRANLPICEQTEVYVTNMNPYQEITITNKDYDGKRKRLSSVAKKTQAMDVENHPNDFRSNEDICSSSPGTSQSSSPSLVSSDTGNESEYQSCKTLNGSVEQEENIPNICVEDESANMNTILESSTDEETSIEADQSINSSFLEVLQSKIKLTSQTLQKAISNIKNPPTNVYGLKDLESMDIKKSSSADETNSPLEISAYRKQFLEETARLYENFQQNYNHRTKDTNLRATPNERGLKRSTEACISNGNEPTLEDGSSARTNSLPICHPVSSPWQVNESQHKQNLPSIIISDHSSCQTESDYPGIAHLSDPKPASKTPATKRINSYLLPLSLQKDRWIEVGGFEQQSKIEDSKKLYENKELLERKTSIPSEKIDVSQSLVSDDTSSSDDSNDVGDVLAFDWRLAFLNLSNHPFNNKRSNFLDESDFVSLERVALLKKILQDVGTAEVLEDLKVDEHEPQKCTLSFLSKAENLYPEKCAVEELKTVSVPMQTDLLDVDHIPLMELDTEEKQITYLNHLTENYRKRLQIIPCNQKYIGKQENELLGNLEKRHKIMLDTIANGYTNQLDSITRNAGMCRNELCSIDTDLKTIVGVSKFKQEASNSANCLQIISPQRSTSEKENHESILPMFLTNSAAEPLKLKENEKISATLSTNKDDLLDTEYNSRTTFTLDSARTETSTPIKDEKIDDPSWVSINLSSGSHDEQSVNECKDIISSMYYPKFRRNILFNDLDLLDSKQEIQPSEDVKNISLEAEDWKNLAAQMSKNYEDVVSLLDSIDDSEVMKKESNSAENEDCNIIPGMVLNEKTFIEVLNCDSVGKAHIEQPTNEQSNKELEEETIPCNNREFNNASPAITNNKIINQDLVNAVLVCLQKENFVTEDKMLEDQMKINNYLESYLNSTDKDMEETKLQLLYLAADSYEKFVNPKSKSSCTEIGKSTPISNMEDLVKREELETIRIYDDFQVCDKVENCSNLVNLSEDDSNHNSGSGSEATMLRIEEMTFKVFS</sequence>